<comment type="similarity">
    <text evidence="1">Belongs to the short-chain dehydrogenases/reductases (SDR) family.</text>
</comment>
<proteinExistence type="inferred from homology"/>
<dbReference type="SUPFAM" id="SSF51735">
    <property type="entry name" value="NAD(P)-binding Rossmann-fold domains"/>
    <property type="match status" value="1"/>
</dbReference>
<keyword evidence="3" id="KW-1185">Reference proteome</keyword>
<dbReference type="PANTHER" id="PTHR42879:SF2">
    <property type="entry name" value="3-OXOACYL-[ACYL-CARRIER-PROTEIN] REDUCTASE FABG"/>
    <property type="match status" value="1"/>
</dbReference>
<evidence type="ECO:0000313" key="2">
    <source>
        <dbReference type="EMBL" id="SEG68631.1"/>
    </source>
</evidence>
<dbReference type="InterPro" id="IPR002347">
    <property type="entry name" value="SDR_fam"/>
</dbReference>
<dbReference type="AlphaFoldDB" id="A0A1H6C6N5"/>
<dbReference type="Pfam" id="PF13561">
    <property type="entry name" value="adh_short_C2"/>
    <property type="match status" value="1"/>
</dbReference>
<dbReference type="PANTHER" id="PTHR42879">
    <property type="entry name" value="3-OXOACYL-(ACYL-CARRIER-PROTEIN) REDUCTASE"/>
    <property type="match status" value="1"/>
</dbReference>
<reference evidence="2 3" key="1">
    <citation type="submission" date="2016-10" db="EMBL/GenBank/DDBJ databases">
        <authorList>
            <person name="de Groot N.N."/>
        </authorList>
    </citation>
    <scope>NUCLEOTIDE SEQUENCE [LARGE SCALE GENOMIC DNA]</scope>
    <source>
        <strain evidence="2 3">CGMCC 4.2023</strain>
    </source>
</reference>
<accession>A0A1H6C6N5</accession>
<dbReference type="Proteomes" id="UP000236754">
    <property type="component" value="Unassembled WGS sequence"/>
</dbReference>
<dbReference type="EMBL" id="FNVU01000008">
    <property type="protein sequence ID" value="SEG68631.1"/>
    <property type="molecule type" value="Genomic_DNA"/>
</dbReference>
<gene>
    <name evidence="2" type="ORF">SAMN05216223_108111</name>
</gene>
<dbReference type="InterPro" id="IPR036291">
    <property type="entry name" value="NAD(P)-bd_dom_sf"/>
</dbReference>
<name>A0A1H6C6N5_9ACTN</name>
<organism evidence="2 3">
    <name type="scientific">Actinacidiphila yanglinensis</name>
    <dbReference type="NCBI Taxonomy" id="310779"/>
    <lineage>
        <taxon>Bacteria</taxon>
        <taxon>Bacillati</taxon>
        <taxon>Actinomycetota</taxon>
        <taxon>Actinomycetes</taxon>
        <taxon>Kitasatosporales</taxon>
        <taxon>Streptomycetaceae</taxon>
        <taxon>Actinacidiphila</taxon>
    </lineage>
</organism>
<dbReference type="PRINTS" id="PR00081">
    <property type="entry name" value="GDHRDH"/>
</dbReference>
<protein>
    <submittedName>
        <fullName evidence="2">3-oxoacyl-[acyl-carrier protein] reductase</fullName>
    </submittedName>
</protein>
<dbReference type="RefSeq" id="WP_103887221.1">
    <property type="nucleotide sequence ID" value="NZ_FNVU01000008.1"/>
</dbReference>
<dbReference type="OrthoDB" id="9803333at2"/>
<sequence>MAAVAIFCGAGRAAGDAIAGRLAEEGFDLAVLGPSAEAGAHVVAHARRVGRRALALAVRPHDAGSVQQAVDQVDGQLGPPAVLLNVVEARLGAPLHEVPDWDACVGGLLRESFLISQAVLDPMIREGRGRIVTVADVLCGPGQRENTTVRAGLEGFTRTLAMEADVFGVTANLVVAGLGVRAPAAAEILPSAPGSPASGFPAAGQEVAAAELAATVAFLAGDAAAIMSGQVIHVGAADPVA</sequence>
<evidence type="ECO:0000313" key="3">
    <source>
        <dbReference type="Proteomes" id="UP000236754"/>
    </source>
</evidence>
<evidence type="ECO:0000256" key="1">
    <source>
        <dbReference type="ARBA" id="ARBA00006484"/>
    </source>
</evidence>
<dbReference type="InterPro" id="IPR050259">
    <property type="entry name" value="SDR"/>
</dbReference>
<dbReference type="Gene3D" id="3.40.50.720">
    <property type="entry name" value="NAD(P)-binding Rossmann-like Domain"/>
    <property type="match status" value="1"/>
</dbReference>